<dbReference type="AlphaFoldDB" id="A0A2G9TT52"/>
<feature type="non-terminal residue" evidence="4">
    <location>
        <position position="1"/>
    </location>
</feature>
<feature type="compositionally biased region" description="Basic and acidic residues" evidence="3">
    <location>
        <begin position="86"/>
        <end position="98"/>
    </location>
</feature>
<protein>
    <recommendedName>
        <fullName evidence="6">Transcription factor CBF/NF-Y/archaeal histone domain-containing protein</fullName>
    </recommendedName>
</protein>
<proteinExistence type="predicted"/>
<evidence type="ECO:0000313" key="5">
    <source>
        <dbReference type="Proteomes" id="UP000230423"/>
    </source>
</evidence>
<dbReference type="InterPro" id="IPR009072">
    <property type="entry name" value="Histone-fold"/>
</dbReference>
<sequence>VFILNVTSYANDYALTKKRKALSPEDIYQALQVIECDDIVAPLADELEAWKSNKTQRSEERKRKADKKAVAKTTGEDGSFTIAPSEEMRLRTPESDFG</sequence>
<dbReference type="Gene3D" id="1.10.20.10">
    <property type="entry name" value="Histone, subunit A"/>
    <property type="match status" value="1"/>
</dbReference>
<dbReference type="EMBL" id="KZ354200">
    <property type="protein sequence ID" value="PIO61105.1"/>
    <property type="molecule type" value="Genomic_DNA"/>
</dbReference>
<keyword evidence="2" id="KW-0539">Nucleus</keyword>
<dbReference type="InterPro" id="IPR051377">
    <property type="entry name" value="DNA_Pol-Epsilon_Subunit"/>
</dbReference>
<dbReference type="Proteomes" id="UP000230423">
    <property type="component" value="Unassembled WGS sequence"/>
</dbReference>
<gene>
    <name evidence="4" type="ORF">TELCIR_17381</name>
</gene>
<dbReference type="GO" id="GO:0031490">
    <property type="term" value="F:chromatin DNA binding"/>
    <property type="evidence" value="ECO:0007669"/>
    <property type="project" value="TreeGrafter"/>
</dbReference>
<keyword evidence="5" id="KW-1185">Reference proteome</keyword>
<name>A0A2G9TT52_TELCI</name>
<dbReference type="OrthoDB" id="1707486at2759"/>
<dbReference type="GO" id="GO:0006272">
    <property type="term" value="P:leading strand elongation"/>
    <property type="evidence" value="ECO:0007669"/>
    <property type="project" value="TreeGrafter"/>
</dbReference>
<dbReference type="GO" id="GO:0008622">
    <property type="term" value="C:epsilon DNA polymerase complex"/>
    <property type="evidence" value="ECO:0007669"/>
    <property type="project" value="TreeGrafter"/>
</dbReference>
<dbReference type="GO" id="GO:0006974">
    <property type="term" value="P:DNA damage response"/>
    <property type="evidence" value="ECO:0007669"/>
    <property type="project" value="TreeGrafter"/>
</dbReference>
<dbReference type="GO" id="GO:0031507">
    <property type="term" value="P:heterochromatin formation"/>
    <property type="evidence" value="ECO:0007669"/>
    <property type="project" value="TreeGrafter"/>
</dbReference>
<evidence type="ECO:0000256" key="2">
    <source>
        <dbReference type="ARBA" id="ARBA00023242"/>
    </source>
</evidence>
<evidence type="ECO:0000313" key="4">
    <source>
        <dbReference type="EMBL" id="PIO61105.1"/>
    </source>
</evidence>
<evidence type="ECO:0000256" key="1">
    <source>
        <dbReference type="ARBA" id="ARBA00004123"/>
    </source>
</evidence>
<feature type="compositionally biased region" description="Basic and acidic residues" evidence="3">
    <location>
        <begin position="53"/>
        <end position="69"/>
    </location>
</feature>
<feature type="region of interest" description="Disordered" evidence="3">
    <location>
        <begin position="53"/>
        <end position="98"/>
    </location>
</feature>
<reference evidence="4 5" key="1">
    <citation type="submission" date="2015-09" db="EMBL/GenBank/DDBJ databases">
        <title>Draft genome of the parasitic nematode Teladorsagia circumcincta isolate WARC Sus (inbred).</title>
        <authorList>
            <person name="Mitreva M."/>
        </authorList>
    </citation>
    <scope>NUCLEOTIDE SEQUENCE [LARGE SCALE GENOMIC DNA]</scope>
    <source>
        <strain evidence="4 5">S</strain>
    </source>
</reference>
<dbReference type="PANTHER" id="PTHR46172:SF1">
    <property type="entry name" value="DNA POLYMERASE EPSILON SUBUNIT 3"/>
    <property type="match status" value="1"/>
</dbReference>
<comment type="subcellular location">
    <subcellularLocation>
        <location evidence="1">Nucleus</location>
    </subcellularLocation>
</comment>
<dbReference type="GO" id="GO:0046982">
    <property type="term" value="F:protein heterodimerization activity"/>
    <property type="evidence" value="ECO:0007669"/>
    <property type="project" value="InterPro"/>
</dbReference>
<evidence type="ECO:0008006" key="6">
    <source>
        <dbReference type="Google" id="ProtNLM"/>
    </source>
</evidence>
<organism evidence="4 5">
    <name type="scientific">Teladorsagia circumcincta</name>
    <name type="common">Brown stomach worm</name>
    <name type="synonym">Ostertagia circumcincta</name>
    <dbReference type="NCBI Taxonomy" id="45464"/>
    <lineage>
        <taxon>Eukaryota</taxon>
        <taxon>Metazoa</taxon>
        <taxon>Ecdysozoa</taxon>
        <taxon>Nematoda</taxon>
        <taxon>Chromadorea</taxon>
        <taxon>Rhabditida</taxon>
        <taxon>Rhabditina</taxon>
        <taxon>Rhabditomorpha</taxon>
        <taxon>Strongyloidea</taxon>
        <taxon>Trichostrongylidae</taxon>
        <taxon>Teladorsagia</taxon>
    </lineage>
</organism>
<dbReference type="GO" id="GO:0008623">
    <property type="term" value="C:CHRAC"/>
    <property type="evidence" value="ECO:0007669"/>
    <property type="project" value="TreeGrafter"/>
</dbReference>
<accession>A0A2G9TT52</accession>
<dbReference type="SUPFAM" id="SSF47113">
    <property type="entry name" value="Histone-fold"/>
    <property type="match status" value="1"/>
</dbReference>
<evidence type="ECO:0000256" key="3">
    <source>
        <dbReference type="SAM" id="MobiDB-lite"/>
    </source>
</evidence>
<dbReference type="PANTHER" id="PTHR46172">
    <property type="entry name" value="DNA POLYMERASE EPSILON SUBUNIT 3"/>
    <property type="match status" value="1"/>
</dbReference>